<evidence type="ECO:0000259" key="1">
    <source>
        <dbReference type="Pfam" id="PF22936"/>
    </source>
</evidence>
<accession>A0AAD4Z7P8</accession>
<sequence>MKRDCRRYKRWLDKQKAKGKKTSVFVVYESNSLEMLSNTWWLDSGATVHVINSLQGFKTKRVPNKDDLKVFVGNGERVKVDFIGLVNLELQSSLCLELVDVVYVPTMTRNLLSVSRLVKSNLQFVFDDFGFSISKNKRVVGNGMIVDGMFHLNCKLPKRGTEMLNVISTIQLSNSERINLLIEKLKALDMFKIYKAEVENQLDSKIKVVRSNRGGEFYGKFTEKGRNPGPFAVFLQQEGIVAQYTNLGTPQQNDVLER</sequence>
<reference evidence="2 3" key="1">
    <citation type="journal article" date="2022" name="G3 (Bethesda)">
        <title>Whole-genome sequence and methylome profiling of the almond [Prunus dulcis (Mill.) D.A. Webb] cultivar 'Nonpareil'.</title>
        <authorList>
            <person name="D'Amico-Willman K.M."/>
            <person name="Ouma W.Z."/>
            <person name="Meulia T."/>
            <person name="Sideli G.M."/>
            <person name="Gradziel T.M."/>
            <person name="Fresnedo-Ramirez J."/>
        </authorList>
    </citation>
    <scope>NUCLEOTIDE SEQUENCE [LARGE SCALE GENOMIC DNA]</scope>
    <source>
        <strain evidence="2">Clone GOH B32 T37-40</strain>
    </source>
</reference>
<dbReference type="InterPro" id="IPR054722">
    <property type="entry name" value="PolX-like_BBD"/>
</dbReference>
<evidence type="ECO:0000313" key="3">
    <source>
        <dbReference type="Proteomes" id="UP001054821"/>
    </source>
</evidence>
<feature type="domain" description="Retrovirus-related Pol polyprotein from transposon TNT 1-94-like beta-barrel" evidence="1">
    <location>
        <begin position="40"/>
        <end position="121"/>
    </location>
</feature>
<dbReference type="Proteomes" id="UP001054821">
    <property type="component" value="Chromosome 4"/>
</dbReference>
<dbReference type="EMBL" id="JAJFAZ020000004">
    <property type="protein sequence ID" value="KAI5335604.1"/>
    <property type="molecule type" value="Genomic_DNA"/>
</dbReference>
<dbReference type="Pfam" id="PF22936">
    <property type="entry name" value="Pol_BBD"/>
    <property type="match status" value="1"/>
</dbReference>
<dbReference type="InterPro" id="IPR012337">
    <property type="entry name" value="RNaseH-like_sf"/>
</dbReference>
<name>A0AAD4Z7P8_PRUDU</name>
<evidence type="ECO:0000313" key="2">
    <source>
        <dbReference type="EMBL" id="KAI5335604.1"/>
    </source>
</evidence>
<protein>
    <recommendedName>
        <fullName evidence="1">Retrovirus-related Pol polyprotein from transposon TNT 1-94-like beta-barrel domain-containing protein</fullName>
    </recommendedName>
</protein>
<dbReference type="PANTHER" id="PTHR47592">
    <property type="entry name" value="PBF68 PROTEIN"/>
    <property type="match status" value="1"/>
</dbReference>
<comment type="caution">
    <text evidence="2">The sequence shown here is derived from an EMBL/GenBank/DDBJ whole genome shotgun (WGS) entry which is preliminary data.</text>
</comment>
<gene>
    <name evidence="2" type="ORF">L3X38_025737</name>
</gene>
<proteinExistence type="predicted"/>
<keyword evidence="3" id="KW-1185">Reference proteome</keyword>
<dbReference type="AlphaFoldDB" id="A0AAD4Z7P8"/>
<dbReference type="SUPFAM" id="SSF53098">
    <property type="entry name" value="Ribonuclease H-like"/>
    <property type="match status" value="1"/>
</dbReference>
<organism evidence="2 3">
    <name type="scientific">Prunus dulcis</name>
    <name type="common">Almond</name>
    <name type="synonym">Amygdalus dulcis</name>
    <dbReference type="NCBI Taxonomy" id="3755"/>
    <lineage>
        <taxon>Eukaryota</taxon>
        <taxon>Viridiplantae</taxon>
        <taxon>Streptophyta</taxon>
        <taxon>Embryophyta</taxon>
        <taxon>Tracheophyta</taxon>
        <taxon>Spermatophyta</taxon>
        <taxon>Magnoliopsida</taxon>
        <taxon>eudicotyledons</taxon>
        <taxon>Gunneridae</taxon>
        <taxon>Pentapetalae</taxon>
        <taxon>rosids</taxon>
        <taxon>fabids</taxon>
        <taxon>Rosales</taxon>
        <taxon>Rosaceae</taxon>
        <taxon>Amygdaloideae</taxon>
        <taxon>Amygdaleae</taxon>
        <taxon>Prunus</taxon>
    </lineage>
</organism>